<dbReference type="Proteomes" id="UP001218788">
    <property type="component" value="Unassembled WGS sequence"/>
</dbReference>
<evidence type="ECO:0000313" key="2">
    <source>
        <dbReference type="Proteomes" id="UP001218788"/>
    </source>
</evidence>
<dbReference type="RefSeq" id="WP_273642684.1">
    <property type="nucleotide sequence ID" value="NZ_JAQQXP010000004.1"/>
</dbReference>
<protein>
    <recommendedName>
        <fullName evidence="3">DUF3850 domain-containing protein</fullName>
    </recommendedName>
</protein>
<reference evidence="1 2" key="1">
    <citation type="submission" date="2022-10" db="EMBL/GenBank/DDBJ databases">
        <title>Alteromonas sp. chi3 Genome sequencing.</title>
        <authorList>
            <person name="Park S."/>
        </authorList>
    </citation>
    <scope>NUCLEOTIDE SEQUENCE [LARGE SCALE GENOMIC DNA]</scope>
    <source>
        <strain evidence="2">chi3</strain>
    </source>
</reference>
<comment type="caution">
    <text evidence="1">The sequence shown here is derived from an EMBL/GenBank/DDBJ whole genome shotgun (WGS) entry which is preliminary data.</text>
</comment>
<sequence>MYDAFLIEFKQRPLMSLFVRENDAIVEKQVEVGSKEMLEIDFSSVVHTRQFSQWHDCTGKPMFEGDVIKFAVRRFSDANPYDYKLYELVYGYFDNGQDWGDAVRVCGWILKPIDGEFANTLMCMNMPTHIKSAERFTFKPEDDLEVIGNTITGYDDERPSKIKCGAIDTSLATAFNNAKAQVAS</sequence>
<dbReference type="SUPFAM" id="SSF159006">
    <property type="entry name" value="YopX-like"/>
    <property type="match status" value="1"/>
</dbReference>
<evidence type="ECO:0008006" key="3">
    <source>
        <dbReference type="Google" id="ProtNLM"/>
    </source>
</evidence>
<keyword evidence="2" id="KW-1185">Reference proteome</keyword>
<accession>A0ABT5L8I6</accession>
<name>A0ABT5L8I6_9ALTE</name>
<dbReference type="EMBL" id="JAQQXP010000004">
    <property type="protein sequence ID" value="MDC8832809.1"/>
    <property type="molecule type" value="Genomic_DNA"/>
</dbReference>
<organism evidence="1 2">
    <name type="scientific">Alteromonas gilva</name>
    <dbReference type="NCBI Taxonomy" id="2987522"/>
    <lineage>
        <taxon>Bacteria</taxon>
        <taxon>Pseudomonadati</taxon>
        <taxon>Pseudomonadota</taxon>
        <taxon>Gammaproteobacteria</taxon>
        <taxon>Alteromonadales</taxon>
        <taxon>Alteromonadaceae</taxon>
        <taxon>Alteromonas/Salinimonas group</taxon>
        <taxon>Alteromonas</taxon>
    </lineage>
</organism>
<evidence type="ECO:0000313" key="1">
    <source>
        <dbReference type="EMBL" id="MDC8832809.1"/>
    </source>
</evidence>
<proteinExistence type="predicted"/>
<gene>
    <name evidence="1" type="ORF">OIK42_18815</name>
</gene>